<accession>A0A1Y0IHE5</accession>
<dbReference type="SUPFAM" id="SSF53756">
    <property type="entry name" value="UDP-Glycosyltransferase/glycogen phosphorylase"/>
    <property type="match status" value="1"/>
</dbReference>
<dbReference type="Gene3D" id="3.40.50.2000">
    <property type="entry name" value="Glycogen Phosphorylase B"/>
    <property type="match status" value="2"/>
</dbReference>
<protein>
    <submittedName>
        <fullName evidence="2">UDP-N-acetyl-D-glucosamine 2-epimerase</fullName>
    </submittedName>
</protein>
<dbReference type="InterPro" id="IPR029767">
    <property type="entry name" value="WecB-like"/>
</dbReference>
<reference evidence="2 3" key="1">
    <citation type="submission" date="2017-05" db="EMBL/GenBank/DDBJ databases">
        <title>Genomic insights into alkan degradation activity of Oleiphilus messinensis.</title>
        <authorList>
            <person name="Kozyavkin S.A."/>
            <person name="Slesarev A.I."/>
            <person name="Golyshin P.N."/>
            <person name="Korzhenkov A."/>
            <person name="Golyshina O.N."/>
            <person name="Toshchakov S.V."/>
        </authorList>
    </citation>
    <scope>NUCLEOTIDE SEQUENCE [LARGE SCALE GENOMIC DNA]</scope>
    <source>
        <strain evidence="2 3">ME102</strain>
    </source>
</reference>
<dbReference type="PANTHER" id="PTHR43174:SF3">
    <property type="entry name" value="UDP-N-ACETYLGLUCOSAMINE 2-EPIMERASE"/>
    <property type="match status" value="1"/>
</dbReference>
<proteinExistence type="predicted"/>
<evidence type="ECO:0000313" key="3">
    <source>
        <dbReference type="Proteomes" id="UP000196027"/>
    </source>
</evidence>
<gene>
    <name evidence="2" type="ORF">OLMES_5579</name>
</gene>
<dbReference type="GO" id="GO:0004553">
    <property type="term" value="F:hydrolase activity, hydrolyzing O-glycosyl compounds"/>
    <property type="evidence" value="ECO:0007669"/>
    <property type="project" value="InterPro"/>
</dbReference>
<dbReference type="Proteomes" id="UP000196027">
    <property type="component" value="Chromosome"/>
</dbReference>
<dbReference type="InterPro" id="IPR003331">
    <property type="entry name" value="UDP_GlcNAc_Epimerase_2_dom"/>
</dbReference>
<dbReference type="GO" id="GO:0006047">
    <property type="term" value="P:UDP-N-acetylglucosamine metabolic process"/>
    <property type="evidence" value="ECO:0007669"/>
    <property type="project" value="InterPro"/>
</dbReference>
<organism evidence="2 3">
    <name type="scientific">Oleiphilus messinensis</name>
    <dbReference type="NCBI Taxonomy" id="141451"/>
    <lineage>
        <taxon>Bacteria</taxon>
        <taxon>Pseudomonadati</taxon>
        <taxon>Pseudomonadota</taxon>
        <taxon>Gammaproteobacteria</taxon>
        <taxon>Oceanospirillales</taxon>
        <taxon>Oleiphilaceae</taxon>
        <taxon>Oleiphilus</taxon>
    </lineage>
</organism>
<dbReference type="AlphaFoldDB" id="A0A1Y0IHE5"/>
<dbReference type="RefSeq" id="WP_087464222.1">
    <property type="nucleotide sequence ID" value="NZ_CP021425.1"/>
</dbReference>
<dbReference type="PANTHER" id="PTHR43174">
    <property type="entry name" value="UDP-N-ACETYLGLUCOSAMINE 2-EPIMERASE"/>
    <property type="match status" value="1"/>
</dbReference>
<feature type="domain" description="UDP-N-acetylglucosamine 2-epimerase" evidence="1">
    <location>
        <begin position="22"/>
        <end position="361"/>
    </location>
</feature>
<keyword evidence="3" id="KW-1185">Reference proteome</keyword>
<dbReference type="InterPro" id="IPR020004">
    <property type="entry name" value="UDP-GlcNAc_Epase"/>
</dbReference>
<dbReference type="NCBIfam" id="TIGR03568">
    <property type="entry name" value="NeuC_NnaA"/>
    <property type="match status" value="1"/>
</dbReference>
<evidence type="ECO:0000259" key="1">
    <source>
        <dbReference type="Pfam" id="PF02350"/>
    </source>
</evidence>
<dbReference type="Pfam" id="PF02350">
    <property type="entry name" value="Epimerase_2"/>
    <property type="match status" value="1"/>
</dbReference>
<dbReference type="EMBL" id="CP021425">
    <property type="protein sequence ID" value="ARU59559.1"/>
    <property type="molecule type" value="Genomic_DNA"/>
</dbReference>
<sequence>MRVGILTSSRADYSQYLPLLRQLDRTPEIDFEIIAFGTHLSDKFGKTIKQIVSDGFEVCHGLDTYVDGDRPQSICESMSKTILACSEVWEKTRFDLIYSLGDRFEMFAACSSLQPYNIPIAHIHGGEETEGAIDNAFRHGITHMSSLHFPSTEVYRQRIVDLKGSDSNVYNVGALSIDNLSKLKLLSKSEFFQAFNINLDLPSVLVTFHPETINFKSNQYYVEQLTAVLSRLKKYQIIITMPNADTSSAVIRDRLNAFIVEHENAVGVESFGTLGYLTCIKHCAFMLGNTSSGFLEASYFPTKVVNLGNRQKGRILTANIVTVEIEESKILQGIDEILSRKLPEKIDIFGHGNAAEKIVAATIAAVHNR</sequence>
<name>A0A1Y0IHE5_9GAMM</name>
<dbReference type="KEGG" id="ome:OLMES_5579"/>
<evidence type="ECO:0000313" key="2">
    <source>
        <dbReference type="EMBL" id="ARU59559.1"/>
    </source>
</evidence>
<dbReference type="OrthoDB" id="9803238at2"/>